<dbReference type="Proteomes" id="UP000054988">
    <property type="component" value="Unassembled WGS sequence"/>
</dbReference>
<comment type="caution">
    <text evidence="1">The sequence shown here is derived from an EMBL/GenBank/DDBJ whole genome shotgun (WGS) entry which is preliminary data.</text>
</comment>
<protein>
    <submittedName>
        <fullName evidence="1">Uncharacterized protein</fullName>
    </submittedName>
</protein>
<sequence>MDLSKISQVNPSE</sequence>
<reference evidence="1 2" key="1">
    <citation type="submission" date="2015-12" db="EMBL/GenBank/DDBJ databases">
        <title>Draft genome sequence of Moniliophthora roreri, the causal agent of frosty pod rot of cacao.</title>
        <authorList>
            <person name="Aime M.C."/>
            <person name="Diaz-Valderrama J.R."/>
            <person name="Kijpornyongpan T."/>
            <person name="Phillips-Mora W."/>
        </authorList>
    </citation>
    <scope>NUCLEOTIDE SEQUENCE [LARGE SCALE GENOMIC DNA]</scope>
    <source>
        <strain evidence="1 2">MCA 2952</strain>
    </source>
</reference>
<evidence type="ECO:0000313" key="1">
    <source>
        <dbReference type="EMBL" id="KTB47146.1"/>
    </source>
</evidence>
<name>A0A0W0GF27_MONRR</name>
<organism evidence="1 2">
    <name type="scientific">Moniliophthora roreri</name>
    <name type="common">Frosty pod rot fungus</name>
    <name type="synonym">Monilia roreri</name>
    <dbReference type="NCBI Taxonomy" id="221103"/>
    <lineage>
        <taxon>Eukaryota</taxon>
        <taxon>Fungi</taxon>
        <taxon>Dikarya</taxon>
        <taxon>Basidiomycota</taxon>
        <taxon>Agaricomycotina</taxon>
        <taxon>Agaricomycetes</taxon>
        <taxon>Agaricomycetidae</taxon>
        <taxon>Agaricales</taxon>
        <taxon>Marasmiineae</taxon>
        <taxon>Marasmiaceae</taxon>
        <taxon>Moniliophthora</taxon>
    </lineage>
</organism>
<dbReference type="EMBL" id="LATX01000121">
    <property type="protein sequence ID" value="KTB47146.1"/>
    <property type="molecule type" value="Genomic_DNA"/>
</dbReference>
<evidence type="ECO:0000313" key="2">
    <source>
        <dbReference type="Proteomes" id="UP000054988"/>
    </source>
</evidence>
<proteinExistence type="predicted"/>
<accession>A0A0W0GF27</accession>
<gene>
    <name evidence="1" type="ORF">WG66_276</name>
</gene>